<dbReference type="GO" id="GO:0044550">
    <property type="term" value="P:secondary metabolite biosynthetic process"/>
    <property type="evidence" value="ECO:0007669"/>
    <property type="project" value="TreeGrafter"/>
</dbReference>
<dbReference type="InterPro" id="IPR016039">
    <property type="entry name" value="Thiolase-like"/>
</dbReference>
<reference evidence="5 6" key="1">
    <citation type="submission" date="2020-07" db="EMBL/GenBank/DDBJ databases">
        <title>Sequencing the genomes of 1000 actinobacteria strains.</title>
        <authorList>
            <person name="Klenk H.-P."/>
        </authorList>
    </citation>
    <scope>NUCLEOTIDE SEQUENCE [LARGE SCALE GENOMIC DNA]</scope>
    <source>
        <strain evidence="5 6">DSM 40398</strain>
    </source>
</reference>
<dbReference type="PANTHER" id="PTHR34069">
    <property type="entry name" value="3-OXOACYL-[ACYL-CARRIER-PROTEIN] SYNTHASE 3"/>
    <property type="match status" value="1"/>
</dbReference>
<dbReference type="GO" id="GO:0006633">
    <property type="term" value="P:fatty acid biosynthetic process"/>
    <property type="evidence" value="ECO:0007669"/>
    <property type="project" value="InterPro"/>
</dbReference>
<dbReference type="EC" id="2.3.1.180" evidence="5"/>
<feature type="domain" description="Beta-ketoacyl-[acyl-carrier-protein] synthase III C-terminal" evidence="3">
    <location>
        <begin position="247"/>
        <end position="336"/>
    </location>
</feature>
<dbReference type="RefSeq" id="WP_312878923.1">
    <property type="nucleotide sequence ID" value="NZ_JACCBA010000001.1"/>
</dbReference>
<gene>
    <name evidence="5" type="ORF">BJY14_000504</name>
</gene>
<evidence type="ECO:0000256" key="2">
    <source>
        <dbReference type="ARBA" id="ARBA00023315"/>
    </source>
</evidence>
<evidence type="ECO:0000256" key="1">
    <source>
        <dbReference type="ARBA" id="ARBA00022679"/>
    </source>
</evidence>
<keyword evidence="2 5" id="KW-0012">Acyltransferase</keyword>
<keyword evidence="6" id="KW-1185">Reference proteome</keyword>
<dbReference type="CDD" id="cd00830">
    <property type="entry name" value="KAS_III"/>
    <property type="match status" value="1"/>
</dbReference>
<dbReference type="SUPFAM" id="SSF53901">
    <property type="entry name" value="Thiolase-like"/>
    <property type="match status" value="1"/>
</dbReference>
<dbReference type="Pfam" id="PF08545">
    <property type="entry name" value="ACP_syn_III"/>
    <property type="match status" value="1"/>
</dbReference>
<feature type="domain" description="Beta-ketoacyl-[acyl-carrier-protein] synthase III N-terminal" evidence="4">
    <location>
        <begin position="116"/>
        <end position="180"/>
    </location>
</feature>
<evidence type="ECO:0000313" key="6">
    <source>
        <dbReference type="Proteomes" id="UP000529783"/>
    </source>
</evidence>
<dbReference type="NCBIfam" id="NF006829">
    <property type="entry name" value="PRK09352.1"/>
    <property type="match status" value="1"/>
</dbReference>
<dbReference type="Pfam" id="PF08541">
    <property type="entry name" value="ACP_syn_III_C"/>
    <property type="match status" value="1"/>
</dbReference>
<evidence type="ECO:0000259" key="4">
    <source>
        <dbReference type="Pfam" id="PF08545"/>
    </source>
</evidence>
<dbReference type="GO" id="GO:0004315">
    <property type="term" value="F:3-oxoacyl-[acyl-carrier-protein] synthase activity"/>
    <property type="evidence" value="ECO:0007669"/>
    <property type="project" value="InterPro"/>
</dbReference>
<evidence type="ECO:0000259" key="3">
    <source>
        <dbReference type="Pfam" id="PF08541"/>
    </source>
</evidence>
<protein>
    <submittedName>
        <fullName evidence="5">3-oxoacyl-[acyl-carrier-protein] synthase-3</fullName>
        <ecNumber evidence="5">2.3.1.180</ecNumber>
    </submittedName>
</protein>
<proteinExistence type="predicted"/>
<evidence type="ECO:0000313" key="5">
    <source>
        <dbReference type="EMBL" id="NYD44521.1"/>
    </source>
</evidence>
<organism evidence="5 6">
    <name type="scientific">Actinomadura luteofluorescens</name>
    <dbReference type="NCBI Taxonomy" id="46163"/>
    <lineage>
        <taxon>Bacteria</taxon>
        <taxon>Bacillati</taxon>
        <taxon>Actinomycetota</taxon>
        <taxon>Actinomycetes</taxon>
        <taxon>Streptosporangiales</taxon>
        <taxon>Thermomonosporaceae</taxon>
        <taxon>Actinomadura</taxon>
    </lineage>
</organism>
<dbReference type="EMBL" id="JACCBA010000001">
    <property type="protein sequence ID" value="NYD44521.1"/>
    <property type="molecule type" value="Genomic_DNA"/>
</dbReference>
<sequence length="337" mass="35698">MSEGGSAARSGMAAGIVSVNGYVPQRIVNNDEIAAWSGAAPEWIVRKTGILERRYASAGTPTSRLAVNAARPLLDDERTRSDIGLVIVATSTPDRPQPSTAVLVQEELGLAYVPAFDVNAVCSGFLYALTIAEAFVAARPGLRLALVIGADKYSAVVDRTDRRTVSLFGDGAGAALVGRVPDGYGMGGSFLLADGAGAAHVQIRGGGTDRPLTPDRLADGEHLFRMDGRAVREWALEFVPKVVRRTLEEARVSLSEIDRVVFHQGNVRLVEELAAAMGLDREKLALTAPRYGNTAAASIPITLAAEHARRPLRRGERVLLASIGGGMTAGSVVLTWY</sequence>
<dbReference type="PANTHER" id="PTHR34069:SF2">
    <property type="entry name" value="BETA-KETOACYL-[ACYL-CARRIER-PROTEIN] SYNTHASE III"/>
    <property type="match status" value="1"/>
</dbReference>
<comment type="caution">
    <text evidence="5">The sequence shown here is derived from an EMBL/GenBank/DDBJ whole genome shotgun (WGS) entry which is preliminary data.</text>
</comment>
<dbReference type="GO" id="GO:0033818">
    <property type="term" value="F:beta-ketoacyl-acyl-carrier-protein synthase III activity"/>
    <property type="evidence" value="ECO:0007669"/>
    <property type="project" value="UniProtKB-EC"/>
</dbReference>
<keyword evidence="1 5" id="KW-0808">Transferase</keyword>
<dbReference type="InterPro" id="IPR013747">
    <property type="entry name" value="ACP_syn_III_C"/>
</dbReference>
<name>A0A7Y9EBQ1_9ACTN</name>
<dbReference type="InterPro" id="IPR013751">
    <property type="entry name" value="ACP_syn_III_N"/>
</dbReference>
<dbReference type="Proteomes" id="UP000529783">
    <property type="component" value="Unassembled WGS sequence"/>
</dbReference>
<dbReference type="AlphaFoldDB" id="A0A7Y9EBQ1"/>
<accession>A0A7Y9EBQ1</accession>
<dbReference type="Gene3D" id="3.40.47.10">
    <property type="match status" value="1"/>
</dbReference>